<dbReference type="PANTHER" id="PTHR30273">
    <property type="entry name" value="PERIPLASMIC SIGNAL SENSOR AND SIGMA FACTOR ACTIVATOR FECR-RELATED"/>
    <property type="match status" value="1"/>
</dbReference>
<dbReference type="PIRSF" id="PIRSF018266">
    <property type="entry name" value="FecR"/>
    <property type="match status" value="1"/>
</dbReference>
<keyword evidence="1" id="KW-1133">Transmembrane helix</keyword>
<feature type="domain" description="Protein FecR C-terminal" evidence="3">
    <location>
        <begin position="315"/>
        <end position="381"/>
    </location>
</feature>
<dbReference type="OrthoDB" id="629393at2"/>
<dbReference type="AlphaFoldDB" id="A0A4Q1CL31"/>
<dbReference type="EMBL" id="SDHW01000001">
    <property type="protein sequence ID" value="RXK61697.1"/>
    <property type="molecule type" value="Genomic_DNA"/>
</dbReference>
<accession>A0A4Q1CL31</accession>
<dbReference type="Pfam" id="PF16344">
    <property type="entry name" value="FecR_C"/>
    <property type="match status" value="1"/>
</dbReference>
<dbReference type="InterPro" id="IPR006860">
    <property type="entry name" value="FecR"/>
</dbReference>
<keyword evidence="5" id="KW-1185">Reference proteome</keyword>
<organism evidence="4 5">
    <name type="scientific">Lacibacter luteus</name>
    <dbReference type="NCBI Taxonomy" id="2508719"/>
    <lineage>
        <taxon>Bacteria</taxon>
        <taxon>Pseudomonadati</taxon>
        <taxon>Bacteroidota</taxon>
        <taxon>Chitinophagia</taxon>
        <taxon>Chitinophagales</taxon>
        <taxon>Chitinophagaceae</taxon>
        <taxon>Lacibacter</taxon>
    </lineage>
</organism>
<feature type="domain" description="FecR protein" evidence="2">
    <location>
        <begin position="183"/>
        <end position="269"/>
    </location>
</feature>
<protein>
    <submittedName>
        <fullName evidence="4">FecR family protein</fullName>
    </submittedName>
</protein>
<dbReference type="InterPro" id="IPR032508">
    <property type="entry name" value="FecR_C"/>
</dbReference>
<sequence length="386" mass="42788">MKIKNGIQLLHTYLYGKADPEQKARVEKWYESLDDSAEMNEDLAAVKQQLYERTRAELDADSKVVPFYKTAFFRATAAAILVMCMGGMYLLIKSTGTNNTTVEVAPQILQDIAAPAGNKAVLTLADGTTIILDSTATGAFATQGNATVAKLNDGKIAYNAAGTTKPAVVQYNKLSVPRGSRPMQLLLADGTQVWLNVASYITYPTTFTGTERKVEITGEAYFEVAHNKSMPFIVKRNEMEVLVLGTHFNVNTYDDEELFRVTLLEGAVNVSDGSTEPKAIKPGQQATLKPGHVKSIKVLNNIDMDEVMAWKNGWFNFNSLQVTDIMRQIEKWYDVDVHYQGKPGDKHFTGIVSRDNNVSEVLKIMESAGIRFKIEKKNITVLAKQE</sequence>
<dbReference type="Pfam" id="PF04773">
    <property type="entry name" value="FecR"/>
    <property type="match status" value="1"/>
</dbReference>
<dbReference type="RefSeq" id="WP_129129069.1">
    <property type="nucleotide sequence ID" value="NZ_SDHW01000001.1"/>
</dbReference>
<evidence type="ECO:0000313" key="5">
    <source>
        <dbReference type="Proteomes" id="UP000290204"/>
    </source>
</evidence>
<gene>
    <name evidence="4" type="ORF">ESA94_01395</name>
</gene>
<feature type="transmembrane region" description="Helical" evidence="1">
    <location>
        <begin position="71"/>
        <end position="92"/>
    </location>
</feature>
<dbReference type="GO" id="GO:0016989">
    <property type="term" value="F:sigma factor antagonist activity"/>
    <property type="evidence" value="ECO:0007669"/>
    <property type="project" value="TreeGrafter"/>
</dbReference>
<dbReference type="Gene3D" id="3.55.50.30">
    <property type="match status" value="1"/>
</dbReference>
<proteinExistence type="predicted"/>
<name>A0A4Q1CL31_9BACT</name>
<keyword evidence="1" id="KW-0472">Membrane</keyword>
<evidence type="ECO:0000256" key="1">
    <source>
        <dbReference type="SAM" id="Phobius"/>
    </source>
</evidence>
<evidence type="ECO:0000259" key="2">
    <source>
        <dbReference type="Pfam" id="PF04773"/>
    </source>
</evidence>
<evidence type="ECO:0000259" key="3">
    <source>
        <dbReference type="Pfam" id="PF16344"/>
    </source>
</evidence>
<dbReference type="Gene3D" id="2.60.120.1440">
    <property type="match status" value="1"/>
</dbReference>
<keyword evidence="1" id="KW-0812">Transmembrane</keyword>
<dbReference type="PANTHER" id="PTHR30273:SF2">
    <property type="entry name" value="PROTEIN FECR"/>
    <property type="match status" value="1"/>
</dbReference>
<comment type="caution">
    <text evidence="4">The sequence shown here is derived from an EMBL/GenBank/DDBJ whole genome shotgun (WGS) entry which is preliminary data.</text>
</comment>
<dbReference type="Proteomes" id="UP000290204">
    <property type="component" value="Unassembled WGS sequence"/>
</dbReference>
<dbReference type="InterPro" id="IPR012373">
    <property type="entry name" value="Ferrdict_sens_TM"/>
</dbReference>
<dbReference type="FunFam" id="2.60.120.1440:FF:000001">
    <property type="entry name" value="Putative anti-sigma factor"/>
    <property type="match status" value="1"/>
</dbReference>
<reference evidence="4 5" key="1">
    <citation type="submission" date="2019-01" db="EMBL/GenBank/DDBJ databases">
        <title>Lacibacter sp. strain TTM-7.</title>
        <authorList>
            <person name="Chen W.-M."/>
        </authorList>
    </citation>
    <scope>NUCLEOTIDE SEQUENCE [LARGE SCALE GENOMIC DNA]</scope>
    <source>
        <strain evidence="4 5">TTM-7</strain>
    </source>
</reference>
<evidence type="ECO:0000313" key="4">
    <source>
        <dbReference type="EMBL" id="RXK61697.1"/>
    </source>
</evidence>